<dbReference type="PANTHER" id="PTHR46067:SF27">
    <property type="entry name" value="ACYL-COA N-ACYLTRANSFERASES (NAT) SUPERFAMILY PROTEIN"/>
    <property type="match status" value="1"/>
</dbReference>
<proteinExistence type="predicted"/>
<dbReference type="AlphaFoldDB" id="A0A9Q1JVF1"/>
<dbReference type="SUPFAM" id="SSF55729">
    <property type="entry name" value="Acyl-CoA N-acyltransferases (Nat)"/>
    <property type="match status" value="1"/>
</dbReference>
<name>A0A9Q1JVF1_9CARY</name>
<protein>
    <recommendedName>
        <fullName evidence="1">N-acetyltransferase domain-containing protein</fullName>
    </recommendedName>
</protein>
<evidence type="ECO:0000313" key="2">
    <source>
        <dbReference type="EMBL" id="KAJ8431794.1"/>
    </source>
</evidence>
<reference evidence="2" key="1">
    <citation type="submission" date="2022-04" db="EMBL/GenBank/DDBJ databases">
        <title>Carnegiea gigantea Genome sequencing and assembly v2.</title>
        <authorList>
            <person name="Copetti D."/>
            <person name="Sanderson M.J."/>
            <person name="Burquez A."/>
            <person name="Wojciechowski M.F."/>
        </authorList>
    </citation>
    <scope>NUCLEOTIDE SEQUENCE</scope>
    <source>
        <strain evidence="2">SGP5-SGP5p</strain>
        <tissue evidence="2">Aerial part</tissue>
    </source>
</reference>
<dbReference type="EMBL" id="JAKOGI010000661">
    <property type="protein sequence ID" value="KAJ8431794.1"/>
    <property type="molecule type" value="Genomic_DNA"/>
</dbReference>
<dbReference type="GO" id="GO:0016747">
    <property type="term" value="F:acyltransferase activity, transferring groups other than amino-acyl groups"/>
    <property type="evidence" value="ECO:0007669"/>
    <property type="project" value="InterPro"/>
</dbReference>
<dbReference type="Gene3D" id="3.40.630.30">
    <property type="match status" value="1"/>
</dbReference>
<accession>A0A9Q1JVF1</accession>
<keyword evidence="3" id="KW-1185">Reference proteome</keyword>
<evidence type="ECO:0000259" key="1">
    <source>
        <dbReference type="PROSITE" id="PS51186"/>
    </source>
</evidence>
<sequence>MIEIKGGSVRILEICFWLAAEDSKDMQYHLSDIDVFMESARNPDVLFYSKLQHWLQPNSSREDFVSYVEEAVIPRPRYRAICFDKPPIGYICIEPAGTEKWTKGRALLSFGLDRHYWVRGIATSAIREAVSAAFREIHGLVRIEAVVRPDNKASQHVLEKLGFPMNVYSGST</sequence>
<dbReference type="InterPro" id="IPR016181">
    <property type="entry name" value="Acyl_CoA_acyltransferase"/>
</dbReference>
<dbReference type="InterPro" id="IPR000182">
    <property type="entry name" value="GNAT_dom"/>
</dbReference>
<dbReference type="Proteomes" id="UP001153076">
    <property type="component" value="Unassembled WGS sequence"/>
</dbReference>
<dbReference type="PROSITE" id="PS51186">
    <property type="entry name" value="GNAT"/>
    <property type="match status" value="1"/>
</dbReference>
<dbReference type="Pfam" id="PF13302">
    <property type="entry name" value="Acetyltransf_3"/>
    <property type="match status" value="1"/>
</dbReference>
<organism evidence="2 3">
    <name type="scientific">Carnegiea gigantea</name>
    <dbReference type="NCBI Taxonomy" id="171969"/>
    <lineage>
        <taxon>Eukaryota</taxon>
        <taxon>Viridiplantae</taxon>
        <taxon>Streptophyta</taxon>
        <taxon>Embryophyta</taxon>
        <taxon>Tracheophyta</taxon>
        <taxon>Spermatophyta</taxon>
        <taxon>Magnoliopsida</taxon>
        <taxon>eudicotyledons</taxon>
        <taxon>Gunneridae</taxon>
        <taxon>Pentapetalae</taxon>
        <taxon>Caryophyllales</taxon>
        <taxon>Cactineae</taxon>
        <taxon>Cactaceae</taxon>
        <taxon>Cactoideae</taxon>
        <taxon>Echinocereeae</taxon>
        <taxon>Carnegiea</taxon>
    </lineage>
</organism>
<dbReference type="OrthoDB" id="630895at2759"/>
<comment type="caution">
    <text evidence="2">The sequence shown here is derived from an EMBL/GenBank/DDBJ whole genome shotgun (WGS) entry which is preliminary data.</text>
</comment>
<evidence type="ECO:0000313" key="3">
    <source>
        <dbReference type="Proteomes" id="UP001153076"/>
    </source>
</evidence>
<feature type="domain" description="N-acetyltransferase" evidence="1">
    <location>
        <begin position="35"/>
        <end position="172"/>
    </location>
</feature>
<gene>
    <name evidence="2" type="ORF">Cgig2_027962</name>
</gene>
<dbReference type="PANTHER" id="PTHR46067">
    <property type="entry name" value="ACYL-COA N-ACYLTRANSFERASES (NAT) SUPERFAMILY PROTEIN"/>
    <property type="match status" value="1"/>
</dbReference>